<name>A0ABP1YHY4_9GAMM</name>
<evidence type="ECO:0000313" key="1">
    <source>
        <dbReference type="EMBL" id="CNE97154.1"/>
    </source>
</evidence>
<comment type="caution">
    <text evidence="1">The sequence shown here is derived from an EMBL/GenBank/DDBJ whole genome shotgun (WGS) entry which is preliminary data.</text>
</comment>
<keyword evidence="2" id="KW-1185">Reference proteome</keyword>
<reference evidence="1 2" key="1">
    <citation type="submission" date="2015-03" db="EMBL/GenBank/DDBJ databases">
        <authorList>
            <consortium name="Pathogen Informatics"/>
            <person name="Murphy D."/>
        </authorList>
    </citation>
    <scope>NUCLEOTIDE SEQUENCE [LARGE SCALE GENOMIC DNA]</scope>
    <source>
        <strain evidence="2">type strain: CIP110231</strain>
    </source>
</reference>
<gene>
    <name evidence="1" type="ORF">ERS137967_03003</name>
</gene>
<protein>
    <submittedName>
        <fullName evidence="1">Uncharacterized protein</fullName>
    </submittedName>
</protein>
<proteinExistence type="predicted"/>
<dbReference type="Proteomes" id="UP000040578">
    <property type="component" value="Unassembled WGS sequence"/>
</dbReference>
<sequence>MFGLFLNVCDTFPPSQYESQGYVYPDKNNCATDVRQQGLPKQYEYRPVNSILRITGG</sequence>
<evidence type="ECO:0000313" key="2">
    <source>
        <dbReference type="Proteomes" id="UP000040578"/>
    </source>
</evidence>
<accession>A0ABP1YHY4</accession>
<dbReference type="EMBL" id="CPYD01000012">
    <property type="protein sequence ID" value="CNE97154.1"/>
    <property type="molecule type" value="Genomic_DNA"/>
</dbReference>
<organism evidence="1 2">
    <name type="scientific">Yersinia nurmii</name>
    <dbReference type="NCBI Taxonomy" id="685706"/>
    <lineage>
        <taxon>Bacteria</taxon>
        <taxon>Pseudomonadati</taxon>
        <taxon>Pseudomonadota</taxon>
        <taxon>Gammaproteobacteria</taxon>
        <taxon>Enterobacterales</taxon>
        <taxon>Yersiniaceae</taxon>
        <taxon>Yersinia</taxon>
    </lineage>
</organism>